<dbReference type="Pfam" id="PF07715">
    <property type="entry name" value="Plug"/>
    <property type="match status" value="1"/>
</dbReference>
<keyword evidence="10 15" id="KW-0798">TonB box</keyword>
<dbReference type="AlphaFoldDB" id="N6YRJ0"/>
<keyword evidence="3 14" id="KW-0813">Transport</keyword>
<evidence type="ECO:0000256" key="5">
    <source>
        <dbReference type="ARBA" id="ARBA00022496"/>
    </source>
</evidence>
<feature type="signal peptide" evidence="16">
    <location>
        <begin position="1"/>
        <end position="24"/>
    </location>
</feature>
<evidence type="ECO:0000256" key="4">
    <source>
        <dbReference type="ARBA" id="ARBA00022452"/>
    </source>
</evidence>
<dbReference type="Gene3D" id="2.170.130.10">
    <property type="entry name" value="TonB-dependent receptor, plug domain"/>
    <property type="match status" value="1"/>
</dbReference>
<dbReference type="GO" id="GO:0015891">
    <property type="term" value="P:siderophore transport"/>
    <property type="evidence" value="ECO:0007669"/>
    <property type="project" value="InterPro"/>
</dbReference>
<keyword evidence="6 14" id="KW-0812">Transmembrane</keyword>
<evidence type="ECO:0000256" key="14">
    <source>
        <dbReference type="PROSITE-ProRule" id="PRU01360"/>
    </source>
</evidence>
<dbReference type="GO" id="GO:0038023">
    <property type="term" value="F:signaling receptor activity"/>
    <property type="evidence" value="ECO:0007669"/>
    <property type="project" value="InterPro"/>
</dbReference>
<sequence length="791" mass="85441">MKLRKTLLAAAVLSLGMHAAAASAAPFDLPAQSLDQALGEFARQAGLQLLASPSLTQGLQGRPVTRATSVSDALVQLLAGTGLHGRVEGGALIIERAGGEAVLPAVSVTAQGLGGAHDASPVATRSYGSTKTDTAIVEIPQSVSVVTRQQMDEMGAQSVEQSVGYLAGVGTGIYGKDSRVDEIWVRGFRTGSFANNMYVDGLRPPGSSAGAAALSTRFDSYGLERVEVLRGPSSVLYGQVTPGGLVNIRSKRPPQEAQHQVGLQTDSEGLIRANVDIGGPLDDERTWLYRLVSSASRTDTEVDHVELERFFFNPSLTWQPSARTSVTLLVNHQRDRGGATWQRLPVVGTYLDSPHGKVSRSFFQGEPDFDRYDRDQTAVGYSLEQFIGESVKLRQNVRYIEVDMNYDSVSRRSLGADGRTLTGNAESHENHSKGFSADTNLLYALETGAVAHMLLGGFDYQKVDIELASATGTVGPLDLYAPVYGSPVVIGERTPNSESGRIQSGVYLQDQMFWNKWTLTAGLRHDWARTRTVSLRSNTRTSESTEATTGRLGVTYLFDNGVAPYASYSTSFVPSSGEDYHGKAFDPVEGKQIELGVKYQPPGSRNLVTASLYEMTQSNILTPDPDPTHTCNGGLCRVQTGEGRVRGFELEGTYALTRALTLSGSYTYMDTEVTESNSTDLGKRLAHVPKEMMAARFDWRAARGLHLGLGARYTGSSYGDNANTLKNASRTLVDASLRYDLAELDQSLRGLRLSVSASNLLDKEYVTCNGLTSFCFYGAGRLVSATLSYDW</sequence>
<dbReference type="PANTHER" id="PTHR32552">
    <property type="entry name" value="FERRICHROME IRON RECEPTOR-RELATED"/>
    <property type="match status" value="1"/>
</dbReference>
<proteinExistence type="inferred from homology"/>
<dbReference type="GO" id="GO:0009279">
    <property type="term" value="C:cell outer membrane"/>
    <property type="evidence" value="ECO:0007669"/>
    <property type="project" value="UniProtKB-SubCell"/>
</dbReference>
<dbReference type="InterPro" id="IPR039426">
    <property type="entry name" value="TonB-dep_rcpt-like"/>
</dbReference>
<dbReference type="CDD" id="cd01347">
    <property type="entry name" value="ligand_gated_channel"/>
    <property type="match status" value="1"/>
</dbReference>
<evidence type="ECO:0000256" key="13">
    <source>
        <dbReference type="ARBA" id="ARBA00023237"/>
    </source>
</evidence>
<evidence type="ECO:0000256" key="15">
    <source>
        <dbReference type="RuleBase" id="RU003357"/>
    </source>
</evidence>
<keyword evidence="13 14" id="KW-0998">Cell outer membrane</keyword>
<dbReference type="Gene3D" id="2.40.170.20">
    <property type="entry name" value="TonB-dependent receptor, beta-barrel domain"/>
    <property type="match status" value="1"/>
</dbReference>
<gene>
    <name evidence="18" type="ORF">C666_16545</name>
</gene>
<keyword evidence="7 16" id="KW-0732">Signal</keyword>
<dbReference type="NCBIfam" id="TIGR01783">
    <property type="entry name" value="TonB-siderophor"/>
    <property type="match status" value="1"/>
</dbReference>
<evidence type="ECO:0000256" key="2">
    <source>
        <dbReference type="ARBA" id="ARBA00009810"/>
    </source>
</evidence>
<dbReference type="EMBL" id="AMXE01000092">
    <property type="protein sequence ID" value="ENO84818.1"/>
    <property type="molecule type" value="Genomic_DNA"/>
</dbReference>
<dbReference type="PROSITE" id="PS52016">
    <property type="entry name" value="TONB_DEPENDENT_REC_3"/>
    <property type="match status" value="1"/>
</dbReference>
<evidence type="ECO:0000256" key="9">
    <source>
        <dbReference type="ARBA" id="ARBA00023065"/>
    </source>
</evidence>
<dbReference type="InterPro" id="IPR036942">
    <property type="entry name" value="Beta-barrel_TonB_sf"/>
</dbReference>
<dbReference type="InterPro" id="IPR012910">
    <property type="entry name" value="Plug_dom"/>
</dbReference>
<dbReference type="RefSeq" id="WP_004343861.1">
    <property type="nucleotide sequence ID" value="NZ_AMXE01000092.1"/>
</dbReference>
<evidence type="ECO:0000256" key="8">
    <source>
        <dbReference type="ARBA" id="ARBA00023004"/>
    </source>
</evidence>
<comment type="similarity">
    <text evidence="2 14 15">Belongs to the TonB-dependent receptor family.</text>
</comment>
<dbReference type="SMART" id="SM00965">
    <property type="entry name" value="STN"/>
    <property type="match status" value="1"/>
</dbReference>
<dbReference type="GO" id="GO:0015344">
    <property type="term" value="F:siderophore uptake transmembrane transporter activity"/>
    <property type="evidence" value="ECO:0007669"/>
    <property type="project" value="TreeGrafter"/>
</dbReference>
<keyword evidence="12 18" id="KW-0675">Receptor</keyword>
<dbReference type="Gene3D" id="3.55.50.30">
    <property type="match status" value="1"/>
</dbReference>
<dbReference type="STRING" id="1123367.GCA_000621305_02781"/>
<keyword evidence="11 14" id="KW-0472">Membrane</keyword>
<evidence type="ECO:0000313" key="19">
    <source>
        <dbReference type="Proteomes" id="UP000013232"/>
    </source>
</evidence>
<evidence type="ECO:0000259" key="17">
    <source>
        <dbReference type="SMART" id="SM00965"/>
    </source>
</evidence>
<evidence type="ECO:0000256" key="11">
    <source>
        <dbReference type="ARBA" id="ARBA00023136"/>
    </source>
</evidence>
<organism evidence="18 19">
    <name type="scientific">Thauera linaloolentis (strain DSM 12138 / JCM 21573 / CCUG 41526 / CIP 105981 / IAM 15112 / NBRC 102519 / 47Lol)</name>
    <dbReference type="NCBI Taxonomy" id="1123367"/>
    <lineage>
        <taxon>Bacteria</taxon>
        <taxon>Pseudomonadati</taxon>
        <taxon>Pseudomonadota</taxon>
        <taxon>Betaproteobacteria</taxon>
        <taxon>Rhodocyclales</taxon>
        <taxon>Zoogloeaceae</taxon>
        <taxon>Thauera</taxon>
    </lineage>
</organism>
<keyword evidence="9" id="KW-0406">Ion transport</keyword>
<dbReference type="FunFam" id="2.170.130.10:FF:000001">
    <property type="entry name" value="Catecholate siderophore TonB-dependent receptor"/>
    <property type="match status" value="1"/>
</dbReference>
<comment type="subcellular location">
    <subcellularLocation>
        <location evidence="1 14">Cell outer membrane</location>
        <topology evidence="1 14">Multi-pass membrane protein</topology>
    </subcellularLocation>
</comment>
<evidence type="ECO:0000313" key="18">
    <source>
        <dbReference type="EMBL" id="ENO84818.1"/>
    </source>
</evidence>
<protein>
    <submittedName>
        <fullName evidence="18">TonB-dependent siderophore receptor</fullName>
    </submittedName>
</protein>
<evidence type="ECO:0000256" key="16">
    <source>
        <dbReference type="SAM" id="SignalP"/>
    </source>
</evidence>
<dbReference type="InterPro" id="IPR037066">
    <property type="entry name" value="Plug_dom_sf"/>
</dbReference>
<dbReference type="OrthoDB" id="127311at2"/>
<evidence type="ECO:0000256" key="10">
    <source>
        <dbReference type="ARBA" id="ARBA00023077"/>
    </source>
</evidence>
<dbReference type="PANTHER" id="PTHR32552:SF68">
    <property type="entry name" value="FERRICHROME OUTER MEMBRANE TRANSPORTER_PHAGE RECEPTOR"/>
    <property type="match status" value="1"/>
</dbReference>
<keyword evidence="4 14" id="KW-1134">Transmembrane beta strand</keyword>
<feature type="domain" description="Secretin/TonB short N-terminal" evidence="17">
    <location>
        <begin position="47"/>
        <end position="97"/>
    </location>
</feature>
<dbReference type="InterPro" id="IPR000531">
    <property type="entry name" value="Beta-barrel_TonB"/>
</dbReference>
<dbReference type="Proteomes" id="UP000013232">
    <property type="component" value="Unassembled WGS sequence"/>
</dbReference>
<keyword evidence="5" id="KW-0410">Iron transport</keyword>
<dbReference type="InterPro" id="IPR011662">
    <property type="entry name" value="Secretin/TonB_short_N"/>
</dbReference>
<dbReference type="InterPro" id="IPR010105">
    <property type="entry name" value="TonB_sidphr_rcpt"/>
</dbReference>
<keyword evidence="8" id="KW-0408">Iron</keyword>
<dbReference type="eggNOG" id="COG4774">
    <property type="taxonomic scope" value="Bacteria"/>
</dbReference>
<comment type="caution">
    <text evidence="18">The sequence shown here is derived from an EMBL/GenBank/DDBJ whole genome shotgun (WGS) entry which is preliminary data.</text>
</comment>
<dbReference type="Pfam" id="PF00593">
    <property type="entry name" value="TonB_dep_Rec_b-barrel"/>
    <property type="match status" value="1"/>
</dbReference>
<evidence type="ECO:0000256" key="7">
    <source>
        <dbReference type="ARBA" id="ARBA00022729"/>
    </source>
</evidence>
<evidence type="ECO:0000256" key="3">
    <source>
        <dbReference type="ARBA" id="ARBA00022448"/>
    </source>
</evidence>
<keyword evidence="19" id="KW-1185">Reference proteome</keyword>
<feature type="chain" id="PRO_5004128299" evidence="16">
    <location>
        <begin position="25"/>
        <end position="791"/>
    </location>
</feature>
<evidence type="ECO:0000256" key="6">
    <source>
        <dbReference type="ARBA" id="ARBA00022692"/>
    </source>
</evidence>
<evidence type="ECO:0000256" key="1">
    <source>
        <dbReference type="ARBA" id="ARBA00004571"/>
    </source>
</evidence>
<evidence type="ECO:0000256" key="12">
    <source>
        <dbReference type="ARBA" id="ARBA00023170"/>
    </source>
</evidence>
<name>N6YRJ0_THAL4</name>
<dbReference type="SUPFAM" id="SSF56935">
    <property type="entry name" value="Porins"/>
    <property type="match status" value="1"/>
</dbReference>
<reference evidence="18 19" key="1">
    <citation type="submission" date="2012-09" db="EMBL/GenBank/DDBJ databases">
        <title>Draft Genome Sequences of 6 Strains from Genus Thauera.</title>
        <authorList>
            <person name="Liu B."/>
            <person name="Shapleigh J.P."/>
            <person name="Frostegard A.H."/>
        </authorList>
    </citation>
    <scope>NUCLEOTIDE SEQUENCE [LARGE SCALE GENOMIC DNA]</scope>
    <source>
        <strain evidence="19">47Lol / DSM 12138</strain>
    </source>
</reference>
<accession>N6YRJ0</accession>